<accession>A0AB33V9A9</accession>
<reference evidence="1" key="2">
    <citation type="journal article" date="2024" name="Virology">
        <title>Novel viruses discovered in metatranscriptomic analysis of farmed barramundi in Asia and Australia.</title>
        <authorList>
            <person name="Mercer L.K."/>
            <person name="Harding E.F."/>
            <person name="Sridhar T."/>
            <person name="White P.A."/>
        </authorList>
    </citation>
    <scope>NUCLEOTIDE SEQUENCE</scope>
</reference>
<reference evidence="1" key="1">
    <citation type="submission" date="2023-06" db="EMBL/GenBank/DDBJ databases">
        <authorList>
            <person name="Mercer L.K."/>
            <person name="Harding E.F."/>
            <person name="Sridhar T."/>
            <person name="White P.A."/>
        </authorList>
    </citation>
    <scope>NUCLEOTIDE SEQUENCE</scope>
</reference>
<evidence type="ECO:0000313" key="1">
    <source>
        <dbReference type="EMBL" id="DBA59423.1"/>
    </source>
</evidence>
<name>A0AB33V9A9_9VIRU</name>
<organism evidence="1">
    <name type="scientific">Latid herpesvirus 1</name>
    <dbReference type="NCBI Taxonomy" id="3096545"/>
    <lineage>
        <taxon>Viruses</taxon>
        <taxon>Duplodnaviria</taxon>
        <taxon>Heunggongvirae</taxon>
        <taxon>Peploviricota</taxon>
        <taxon>Herviviricetes</taxon>
        <taxon>Herpesvirales</taxon>
    </lineage>
</organism>
<sequence>MLATRSRRSAASARSFISASSRARLSRSRIITLCDTTASVFEKTMAMFVCEVSCTVNEIEWTAINVAALTALIGGQELETGVVPVDANNRFELPGSLVLGPVSGVIIKGEFVEGIVTNNLTENTVHQWFTVISSPQVKRPPTEFMNACGELEEMEAFVRQGEQMFGYAEEALWAAAALHAFIPAFVEQRLVDSVTDYPPWYEDGDLSGIPPGPRTLILAAGRNALIATADPGTETRIIFDPEEYISRLRSATTTELSAGLCLGPEPPSRLSLRTYSVALARTGAGAVDVFLILRDSDESRVRPRWWVERARYRVSSAMGGNLALNGVKPYADALAAIAALCAPRR</sequence>
<protein>
    <submittedName>
        <fullName evidence="1">ORF23</fullName>
    </submittedName>
</protein>
<dbReference type="EMBL" id="BK064844">
    <property type="protein sequence ID" value="DBA59423.1"/>
    <property type="molecule type" value="Genomic_DNA"/>
</dbReference>
<proteinExistence type="predicted"/>